<dbReference type="GO" id="GO:0044780">
    <property type="term" value="P:bacterial-type flagellum assembly"/>
    <property type="evidence" value="ECO:0007669"/>
    <property type="project" value="UniProtKB-UniRule"/>
</dbReference>
<dbReference type="Proteomes" id="UP000183995">
    <property type="component" value="Unassembled WGS sequence"/>
</dbReference>
<reference evidence="6 7" key="1">
    <citation type="submission" date="2016-11" db="EMBL/GenBank/DDBJ databases">
        <authorList>
            <person name="Jaros S."/>
            <person name="Januszkiewicz K."/>
            <person name="Wedrychowicz H."/>
        </authorList>
    </citation>
    <scope>NUCLEOTIDE SEQUENCE [LARGE SCALE GENOMIC DNA]</scope>
    <source>
        <strain evidence="6 7">DSM 10068</strain>
    </source>
</reference>
<dbReference type="AlphaFoldDB" id="A0A1M5W6E2"/>
<keyword evidence="1 5" id="KW-0963">Cytoplasm</keyword>
<keyword evidence="4 5" id="KW-0143">Chaperone</keyword>
<dbReference type="Gene3D" id="2.30.290.10">
    <property type="entry name" value="BH3618-like"/>
    <property type="match status" value="1"/>
</dbReference>
<keyword evidence="2 5" id="KW-1005">Bacterial flagellum biogenesis</keyword>
<comment type="subunit">
    <text evidence="5">Interacts with translational regulator CsrA and flagellin(s).</text>
</comment>
<dbReference type="GO" id="GO:0006417">
    <property type="term" value="P:regulation of translation"/>
    <property type="evidence" value="ECO:0007669"/>
    <property type="project" value="UniProtKB-KW"/>
</dbReference>
<evidence type="ECO:0000256" key="2">
    <source>
        <dbReference type="ARBA" id="ARBA00022795"/>
    </source>
</evidence>
<dbReference type="OrthoDB" id="9801235at2"/>
<dbReference type="InterPro" id="IPR024046">
    <property type="entry name" value="Flagellar_assmbl_FliW_dom_sf"/>
</dbReference>
<evidence type="ECO:0000256" key="3">
    <source>
        <dbReference type="ARBA" id="ARBA00022845"/>
    </source>
</evidence>
<dbReference type="RefSeq" id="WP_073076651.1">
    <property type="nucleotide sequence ID" value="NZ_FQXV01000003.1"/>
</dbReference>
<dbReference type="Pfam" id="PF02623">
    <property type="entry name" value="FliW"/>
    <property type="match status" value="1"/>
</dbReference>
<protein>
    <recommendedName>
        <fullName evidence="5">Flagellar assembly factor FliW</fullName>
    </recommendedName>
</protein>
<accession>A0A1M5W6E2</accession>
<dbReference type="PANTHER" id="PTHR39190:SF1">
    <property type="entry name" value="FLAGELLAR ASSEMBLY FACTOR FLIW"/>
    <property type="match status" value="1"/>
</dbReference>
<gene>
    <name evidence="5" type="primary">fliW</name>
    <name evidence="6" type="ORF">SAMN02745823_01092</name>
</gene>
<evidence type="ECO:0000256" key="1">
    <source>
        <dbReference type="ARBA" id="ARBA00022490"/>
    </source>
</evidence>
<dbReference type="NCBIfam" id="NF009793">
    <property type="entry name" value="PRK13285.1-1"/>
    <property type="match status" value="1"/>
</dbReference>
<keyword evidence="3 5" id="KW-0810">Translation regulation</keyword>
<evidence type="ECO:0000313" key="6">
    <source>
        <dbReference type="EMBL" id="SHH83092.1"/>
    </source>
</evidence>
<name>A0A1M5W6E2_9FIRM</name>
<keyword evidence="7" id="KW-1185">Reference proteome</keyword>
<sequence>MKIPTAHFGEVEIDDTKILIFEKGLPGLEEDKRYALLSNEDSRPVSWLQSLDNRAISLPVMDPFLVCPDYSFDISQNDVDVLAIEDIKDVYVLCILVIPQNVNAMTINLSAPVIINVRNSKGCQIILDDRKYRVRVPVAELIAKSGKGGMELC</sequence>
<dbReference type="EMBL" id="FQXV01000003">
    <property type="protein sequence ID" value="SHH83092.1"/>
    <property type="molecule type" value="Genomic_DNA"/>
</dbReference>
<dbReference type="InterPro" id="IPR003775">
    <property type="entry name" value="Flagellar_assembly_factor_FliW"/>
</dbReference>
<dbReference type="PANTHER" id="PTHR39190">
    <property type="entry name" value="FLAGELLAR ASSEMBLY FACTOR FLIW"/>
    <property type="match status" value="1"/>
</dbReference>
<comment type="similarity">
    <text evidence="5">Belongs to the FliW family.</text>
</comment>
<dbReference type="STRING" id="1123282.SAMN02745823_01092"/>
<evidence type="ECO:0000256" key="4">
    <source>
        <dbReference type="ARBA" id="ARBA00023186"/>
    </source>
</evidence>
<proteinExistence type="inferred from homology"/>
<dbReference type="GO" id="GO:0005737">
    <property type="term" value="C:cytoplasm"/>
    <property type="evidence" value="ECO:0007669"/>
    <property type="project" value="UniProtKB-SubCell"/>
</dbReference>
<comment type="function">
    <text evidence="5">Acts as an anti-CsrA protein, binds CsrA and prevents it from repressing translation of its target genes, one of which is flagellin. Binds to flagellin and participates in the assembly of the flagellum.</text>
</comment>
<organism evidence="6 7">
    <name type="scientific">Sporobacter termitidis DSM 10068</name>
    <dbReference type="NCBI Taxonomy" id="1123282"/>
    <lineage>
        <taxon>Bacteria</taxon>
        <taxon>Bacillati</taxon>
        <taxon>Bacillota</taxon>
        <taxon>Clostridia</taxon>
        <taxon>Eubacteriales</taxon>
        <taxon>Oscillospiraceae</taxon>
        <taxon>Sporobacter</taxon>
    </lineage>
</organism>
<evidence type="ECO:0000313" key="7">
    <source>
        <dbReference type="Proteomes" id="UP000183995"/>
    </source>
</evidence>
<keyword evidence="6" id="KW-0966">Cell projection</keyword>
<keyword evidence="6" id="KW-0282">Flagellum</keyword>
<dbReference type="HAMAP" id="MF_01185">
    <property type="entry name" value="FliW"/>
    <property type="match status" value="1"/>
</dbReference>
<keyword evidence="6" id="KW-0969">Cilium</keyword>
<evidence type="ECO:0000256" key="5">
    <source>
        <dbReference type="HAMAP-Rule" id="MF_01185"/>
    </source>
</evidence>
<dbReference type="SUPFAM" id="SSF141457">
    <property type="entry name" value="BH3618-like"/>
    <property type="match status" value="1"/>
</dbReference>
<comment type="subcellular location">
    <subcellularLocation>
        <location evidence="5">Cytoplasm</location>
    </subcellularLocation>
</comment>